<name>A0A0E2PZW9_STRTR</name>
<dbReference type="Proteomes" id="UP000024559">
    <property type="component" value="Unassembled WGS sequence"/>
</dbReference>
<dbReference type="AlphaFoldDB" id="A0A0E2PZW9"/>
<proteinExistence type="predicted"/>
<dbReference type="EMBL" id="AZJT01000085">
    <property type="protein sequence ID" value="ETW87870.1"/>
    <property type="molecule type" value="Genomic_DNA"/>
</dbReference>
<dbReference type="HOGENOM" id="CLU_3384171_0_0_9"/>
<organism evidence="1 2">
    <name type="scientific">Streptococcus thermophilus M17PTZA496</name>
    <dbReference type="NCBI Taxonomy" id="1433289"/>
    <lineage>
        <taxon>Bacteria</taxon>
        <taxon>Bacillati</taxon>
        <taxon>Bacillota</taxon>
        <taxon>Bacilli</taxon>
        <taxon>Lactobacillales</taxon>
        <taxon>Streptococcaceae</taxon>
        <taxon>Streptococcus</taxon>
    </lineage>
</organism>
<evidence type="ECO:0000313" key="2">
    <source>
        <dbReference type="Proteomes" id="UP000024559"/>
    </source>
</evidence>
<evidence type="ECO:0000313" key="1">
    <source>
        <dbReference type="EMBL" id="ETW87870.1"/>
    </source>
</evidence>
<reference evidence="1 2" key="1">
    <citation type="journal article" date="2014" name="Genome Announc.">
        <title>Genome Sequences of Streptococcus thermophilus Strains MTH17CL396 and M17PTZA496 from Fontina, an Italian PDO Cheese.</title>
        <authorList>
            <person name="Treu L."/>
            <person name="Vendramin V."/>
            <person name="Bovo B."/>
            <person name="Campanaro S."/>
            <person name="Corich V."/>
            <person name="Giacomini A."/>
        </authorList>
    </citation>
    <scope>NUCLEOTIDE SEQUENCE [LARGE SCALE GENOMIC DNA]</scope>
    <source>
        <strain evidence="1 2">M17PTZA496</strain>
    </source>
</reference>
<dbReference type="PATRIC" id="fig|1433289.7.peg.2453"/>
<comment type="caution">
    <text evidence="1">The sequence shown here is derived from an EMBL/GenBank/DDBJ whole genome shotgun (WGS) entry which is preliminary data.</text>
</comment>
<accession>A0A0E2PZW9</accession>
<protein>
    <submittedName>
        <fullName evidence="1">Uncharacterized protein</fullName>
    </submittedName>
</protein>
<sequence length="33" mass="4075">MATFYHFDTYLDYYDLEFTKESLTDFFNGIFGY</sequence>
<gene>
    <name evidence="1" type="ORF">X841_12030</name>
</gene>